<gene>
    <name evidence="1" type="ORF">AGR7C_pTi0025</name>
</gene>
<sequence length="48" mass="5164">MGVAANNTAFTARNLHVNANPILYKGVSCDHGHPVSKCRLLPNVLPHD</sequence>
<dbReference type="EMBL" id="FBWG01000050">
    <property type="protein sequence ID" value="CUX62751.1"/>
    <property type="molecule type" value="Genomic_DNA"/>
</dbReference>
<dbReference type="AlphaFoldDB" id="A0A1S7S507"/>
<name>A0A1S7S507_9HYPH</name>
<reference evidence="1 2" key="1">
    <citation type="submission" date="2016-01" db="EMBL/GenBank/DDBJ databases">
        <authorList>
            <person name="Oliw E.H."/>
        </authorList>
    </citation>
    <scope>NUCLEOTIDE SEQUENCE [LARGE SCALE GENOMIC DNA]</scope>
    <source>
        <strain evidence="1 2">Zutra 3-1</strain>
    </source>
</reference>
<protein>
    <submittedName>
        <fullName evidence="1">Uncharacterized protein</fullName>
    </submittedName>
</protein>
<evidence type="ECO:0000313" key="2">
    <source>
        <dbReference type="Proteomes" id="UP000191987"/>
    </source>
</evidence>
<proteinExistence type="predicted"/>
<evidence type="ECO:0000313" key="1">
    <source>
        <dbReference type="EMBL" id="CUX62751.1"/>
    </source>
</evidence>
<accession>A0A1S7S507</accession>
<dbReference type="Proteomes" id="UP000191987">
    <property type="component" value="Unassembled WGS sequence"/>
</dbReference>
<organism evidence="1 2">
    <name type="scientific">Agrobacterium deltaense Zutra 3/1</name>
    <dbReference type="NCBI Taxonomy" id="1183427"/>
    <lineage>
        <taxon>Bacteria</taxon>
        <taxon>Pseudomonadati</taxon>
        <taxon>Pseudomonadota</taxon>
        <taxon>Alphaproteobacteria</taxon>
        <taxon>Hyphomicrobiales</taxon>
        <taxon>Rhizobiaceae</taxon>
        <taxon>Rhizobium/Agrobacterium group</taxon>
        <taxon>Agrobacterium</taxon>
    </lineage>
</organism>